<feature type="region of interest" description="Disordered" evidence="1">
    <location>
        <begin position="484"/>
        <end position="505"/>
    </location>
</feature>
<dbReference type="AlphaFoldDB" id="A0A7S4EQW3"/>
<gene>
    <name evidence="2" type="ORF">PAUS00366_LOCUS23116</name>
</gene>
<feature type="region of interest" description="Disordered" evidence="1">
    <location>
        <begin position="424"/>
        <end position="446"/>
    </location>
</feature>
<dbReference type="InterPro" id="IPR029063">
    <property type="entry name" value="SAM-dependent_MTases_sf"/>
</dbReference>
<organism evidence="2">
    <name type="scientific">Pseudo-nitzschia australis</name>
    <dbReference type="NCBI Taxonomy" id="44445"/>
    <lineage>
        <taxon>Eukaryota</taxon>
        <taxon>Sar</taxon>
        <taxon>Stramenopiles</taxon>
        <taxon>Ochrophyta</taxon>
        <taxon>Bacillariophyta</taxon>
        <taxon>Bacillariophyceae</taxon>
        <taxon>Bacillariophycidae</taxon>
        <taxon>Bacillariales</taxon>
        <taxon>Bacillariaceae</taxon>
        <taxon>Pseudo-nitzschia</taxon>
    </lineage>
</organism>
<dbReference type="SUPFAM" id="SSF53335">
    <property type="entry name" value="S-adenosyl-L-methionine-dependent methyltransferases"/>
    <property type="match status" value="1"/>
</dbReference>
<evidence type="ECO:0000313" key="2">
    <source>
        <dbReference type="EMBL" id="CAE0730330.1"/>
    </source>
</evidence>
<accession>A0A7S4EQW3</accession>
<evidence type="ECO:0008006" key="3">
    <source>
        <dbReference type="Google" id="ProtNLM"/>
    </source>
</evidence>
<evidence type="ECO:0000256" key="1">
    <source>
        <dbReference type="SAM" id="MobiDB-lite"/>
    </source>
</evidence>
<sequence>MVFFYISKYVTKWLGPPLFRTGLSLRNRLTMTPTATVGGVGAMASTNNYWMDMACMVPYSQKLLSLAIYDESKQRAMEFRKQYNQEQQEQSKDRSKAAASIASSFSSSSSQKAAIMAMTMMTDPNAIRRLSDVRIQVLDDYLRPSLIPNQLWSDIEQSWRYNLRIVAWARKEFLIGKYGPYIQEALVAYPQLRNSPQLSLTSSGGGNRRQLLLDLVHRGEINTDNIGVDASKNMASPFLQLPPSDIIMNAFRMQQWSKNKNTERISNSLVPIAKNIGGAILQQRSSSEEGSCEITKHIDVPLEADVSSSSLEDILEVVTKGYLKNCGPLNALCQEANFYQLYSREYVQNLGDYLLKRTAARCLADDTRQRKRQSQNSNDINYDFLEERPFMSPETVVLDIGAGDGVLMHCLRDYMERKVMGLSLSDNKRGNQRKNNRSNNVYSRRHQPMAIPTMVATDDMSWRIFAKADVEKLSVEQALEKYTTNLTTENNSDDDSSSSDYQKDQDQLRPQVIVICSWMPMGEDWTALLRKAEVDEYILIGEADDGSCGDNWLTWGNPNFYDFVAIENNSEVDKGRTDNDTSSPTPPYVAEGYQRLDMDSITKYQFSSFDLATSKSSKTVSFRRRKRRIA</sequence>
<reference evidence="2" key="1">
    <citation type="submission" date="2021-01" db="EMBL/GenBank/DDBJ databases">
        <authorList>
            <person name="Corre E."/>
            <person name="Pelletier E."/>
            <person name="Niang G."/>
            <person name="Scheremetjew M."/>
            <person name="Finn R."/>
            <person name="Kale V."/>
            <person name="Holt S."/>
            <person name="Cochrane G."/>
            <person name="Meng A."/>
            <person name="Brown T."/>
            <person name="Cohen L."/>
        </authorList>
    </citation>
    <scope>NUCLEOTIDE SEQUENCE</scope>
    <source>
        <strain evidence="2">10249 10 AB</strain>
    </source>
</reference>
<proteinExistence type="predicted"/>
<name>A0A7S4EQW3_9STRA</name>
<protein>
    <recommendedName>
        <fullName evidence="3">Methyltransferase domain-containing protein</fullName>
    </recommendedName>
</protein>
<dbReference type="EMBL" id="HBIX01035335">
    <property type="protein sequence ID" value="CAE0730330.1"/>
    <property type="molecule type" value="Transcribed_RNA"/>
</dbReference>